<evidence type="ECO:0000313" key="5">
    <source>
        <dbReference type="Proteomes" id="UP000248553"/>
    </source>
</evidence>
<evidence type="ECO:0000256" key="2">
    <source>
        <dbReference type="SAM" id="SignalP"/>
    </source>
</evidence>
<sequence>MLRRLPALLALLLPLSVAAQTSRFGFEYRPRLAPVLAAGDTLRQAWVGGFDSPQYSNIDLNGDGKLDLFVFERMSGRVLTFLNAGTGTGKRWLYAPDYETVFPANLANWALLRDYNCDGRPDLFTSGAATDVRVYQNVAGPGGRPAFQLITSQLESIQIDGRPFVTNVDVSPYNVPAIQDVNGDGKIDILMLDPVGGSTIQYYQNISAACGGLDFNYRSAEAWAGLRYCGPLGTSYATGGAQCRPVAPDPGRTNHTGGGALLLQDFDNDGDQDLLIGRDFTADLAAVRNTGTNATAATNASSVLSSIPNGAGPVSVVTYPAPYIVDATLDGTPDLVVASAQVDHTDRTSMRNNGVWFENTGTATAPVYVRRTGSFLQHQMIDLSEAAATAFADLDGDGLVDMLVASGKDQYGAFNSGTDYRSTIAHYRNVGTARQPVFSLVTSDYLGLSARNFSDIRPVLADLNHDGAVDLAFGGYYIGASFIFYYLNTAAAGQPVSFNTAQLNNLNGLGNRTHDTPCFADVDGDGYLDLLLGTSVGASGGALYYYHRDPAQPLADGFTLVNNDYGAIRLGSGAKPQLLAPAVADVDRDGTPDLLTIDGTGIVHMYSNFRAQSGVFFDRTDLFLNAVAGQYEVSRLGYGNGRNHLALADINADGVPELVAGLETGGVLLYGTRNTVTSTRAQTTTALPLQVYPNPAQDVVTVETPTATRVLLRDLLGRVVQQAEAAQRQHHLSLRTLPAGVYLLEATDATGRRGVQRLTVK</sequence>
<name>A0A328BME2_9BACT</name>
<keyword evidence="1 2" id="KW-0732">Signal</keyword>
<gene>
    <name evidence="4" type="ORF">DLM85_09665</name>
</gene>
<dbReference type="InterPro" id="IPR013517">
    <property type="entry name" value="FG-GAP"/>
</dbReference>
<dbReference type="SUPFAM" id="SSF69318">
    <property type="entry name" value="Integrin alpha N-terminal domain"/>
    <property type="match status" value="2"/>
</dbReference>
<dbReference type="Proteomes" id="UP000248553">
    <property type="component" value="Unassembled WGS sequence"/>
</dbReference>
<dbReference type="NCBIfam" id="TIGR04183">
    <property type="entry name" value="Por_Secre_tail"/>
    <property type="match status" value="1"/>
</dbReference>
<evidence type="ECO:0000256" key="1">
    <source>
        <dbReference type="ARBA" id="ARBA00022729"/>
    </source>
</evidence>
<dbReference type="OrthoDB" id="9816120at2"/>
<evidence type="ECO:0000313" key="4">
    <source>
        <dbReference type="EMBL" id="RAK68283.1"/>
    </source>
</evidence>
<dbReference type="Pfam" id="PF18962">
    <property type="entry name" value="Por_Secre_tail"/>
    <property type="match status" value="1"/>
</dbReference>
<dbReference type="Gene3D" id="2.130.10.130">
    <property type="entry name" value="Integrin alpha, N-terminal"/>
    <property type="match status" value="2"/>
</dbReference>
<dbReference type="PANTHER" id="PTHR44103">
    <property type="entry name" value="PROPROTEIN CONVERTASE P"/>
    <property type="match status" value="1"/>
</dbReference>
<dbReference type="InterPro" id="IPR028994">
    <property type="entry name" value="Integrin_alpha_N"/>
</dbReference>
<comment type="caution">
    <text evidence="4">The sequence shown here is derived from an EMBL/GenBank/DDBJ whole genome shotgun (WGS) entry which is preliminary data.</text>
</comment>
<organism evidence="4 5">
    <name type="scientific">Hymenobacter edaphi</name>
    <dbReference type="NCBI Taxonomy" id="2211146"/>
    <lineage>
        <taxon>Bacteria</taxon>
        <taxon>Pseudomonadati</taxon>
        <taxon>Bacteroidota</taxon>
        <taxon>Cytophagia</taxon>
        <taxon>Cytophagales</taxon>
        <taxon>Hymenobacteraceae</taxon>
        <taxon>Hymenobacter</taxon>
    </lineage>
</organism>
<dbReference type="RefSeq" id="WP_111477896.1">
    <property type="nucleotide sequence ID" value="NZ_QHKM01000002.1"/>
</dbReference>
<reference evidence="5" key="1">
    <citation type="submission" date="2018-05" db="EMBL/GenBank/DDBJ databases">
        <authorList>
            <person name="Nie L."/>
        </authorList>
    </citation>
    <scope>NUCLEOTIDE SEQUENCE [LARGE SCALE GENOMIC DNA]</scope>
    <source>
        <strain evidence="5">NL</strain>
    </source>
</reference>
<feature type="domain" description="Secretion system C-terminal sorting" evidence="3">
    <location>
        <begin position="691"/>
        <end position="751"/>
    </location>
</feature>
<dbReference type="AlphaFoldDB" id="A0A328BME2"/>
<dbReference type="PANTHER" id="PTHR44103:SF1">
    <property type="entry name" value="PROPROTEIN CONVERTASE P"/>
    <property type="match status" value="1"/>
</dbReference>
<dbReference type="EMBL" id="QHKM01000002">
    <property type="protein sequence ID" value="RAK68283.1"/>
    <property type="molecule type" value="Genomic_DNA"/>
</dbReference>
<feature type="signal peptide" evidence="2">
    <location>
        <begin position="1"/>
        <end position="19"/>
    </location>
</feature>
<dbReference type="Pfam" id="PF13517">
    <property type="entry name" value="FG-GAP_3"/>
    <property type="match status" value="3"/>
</dbReference>
<protein>
    <recommendedName>
        <fullName evidence="3">Secretion system C-terminal sorting domain-containing protein</fullName>
    </recommendedName>
</protein>
<accession>A0A328BME2</accession>
<evidence type="ECO:0000259" key="3">
    <source>
        <dbReference type="Pfam" id="PF18962"/>
    </source>
</evidence>
<feature type="chain" id="PRO_5016405694" description="Secretion system C-terminal sorting domain-containing protein" evidence="2">
    <location>
        <begin position="20"/>
        <end position="761"/>
    </location>
</feature>
<proteinExistence type="predicted"/>
<keyword evidence="5" id="KW-1185">Reference proteome</keyword>
<dbReference type="InterPro" id="IPR026444">
    <property type="entry name" value="Secre_tail"/>
</dbReference>